<comment type="subcellular location">
    <subcellularLocation>
        <location evidence="4">Rough endoplasmic reticulum membrane</location>
        <topology evidence="4">Single-pass type I membrane protein</topology>
    </subcellularLocation>
</comment>
<sequence length="449" mass="52153">MRGFFVILFSSFLLIGYLLAGNSNNNNHDDNEFAEFEDDFAEIVSDPIVTKQPVKEHEKAAAKDEKFADDDDFGVVDEEVEKDLGSDDAPPPPQPLKFADVPAHFRSNWASYQVEAIVLAIILIYVINYLIGRATNQSIANAAFENCREILEEQFAVVGDDGITELEQIAPILRRDTDYTFSAWCSGRINLHYFNLQMRMVKRQDLVSRVLDFFDPQTDRLTIKSHLESTNETDPLVLLVGDKKTTSKQFKEQLDLSTFTTERKQTAQQINLPANYNLYADQNEIVFSILEPGIIGLLKKHEKAIEFIHISDQFTGPKPPDGETYTRLPEAQRYLSISLNLREIQDQETMEELLNLVFYLIEKVKKFKLSREAKFKAEKRRKEFEEAFMRNTHQYRQEAAQQRKEEKTRERKQKLLDESDPDRQRRLEAKELKREAKAKQPKMKQLKMK</sequence>
<dbReference type="AlphaFoldDB" id="A0A9P1IFL5"/>
<dbReference type="InterPro" id="IPR012879">
    <property type="entry name" value="CCDC47"/>
</dbReference>
<dbReference type="GO" id="GO:0005509">
    <property type="term" value="F:calcium ion binding"/>
    <property type="evidence" value="ECO:0007669"/>
    <property type="project" value="InterPro"/>
</dbReference>
<reference evidence="11" key="1">
    <citation type="submission" date="2022-11" db="EMBL/GenBank/DDBJ databases">
        <authorList>
            <person name="Kikuchi T."/>
        </authorList>
    </citation>
    <scope>NUCLEOTIDE SEQUENCE</scope>
    <source>
        <strain evidence="11">PS1010</strain>
    </source>
</reference>
<feature type="transmembrane region" description="Helical" evidence="9">
    <location>
        <begin position="110"/>
        <end position="131"/>
    </location>
</feature>
<evidence type="ECO:0000256" key="1">
    <source>
        <dbReference type="ARBA" id="ARBA00022692"/>
    </source>
</evidence>
<evidence type="ECO:0000256" key="3">
    <source>
        <dbReference type="ARBA" id="ARBA00023136"/>
    </source>
</evidence>
<dbReference type="EMBL" id="CANHGI010000003">
    <property type="protein sequence ID" value="CAI5444374.1"/>
    <property type="molecule type" value="Genomic_DNA"/>
</dbReference>
<proteinExistence type="inferred from homology"/>
<dbReference type="Pfam" id="PF07946">
    <property type="entry name" value="CCDC47"/>
    <property type="match status" value="1"/>
</dbReference>
<dbReference type="OrthoDB" id="10039147at2759"/>
<gene>
    <name evidence="11" type="ORF">CAMP_LOCUS7011</name>
</gene>
<evidence type="ECO:0000313" key="12">
    <source>
        <dbReference type="Proteomes" id="UP001152747"/>
    </source>
</evidence>
<protein>
    <recommendedName>
        <fullName evidence="6">PAT complex subunit CCDC47</fullName>
    </recommendedName>
    <alternativeName>
        <fullName evidence="7">Coiled-coil domain-containing protein 47</fullName>
    </alternativeName>
</protein>
<comment type="similarity">
    <text evidence="5">Belongs to the CCDC47 family.</text>
</comment>
<dbReference type="PANTHER" id="PTHR12883:SF0">
    <property type="entry name" value="PAT COMPLEX SUBUNIT CCDC47"/>
    <property type="match status" value="1"/>
</dbReference>
<evidence type="ECO:0000256" key="4">
    <source>
        <dbReference type="ARBA" id="ARBA00034697"/>
    </source>
</evidence>
<evidence type="ECO:0000256" key="5">
    <source>
        <dbReference type="ARBA" id="ARBA00034746"/>
    </source>
</evidence>
<evidence type="ECO:0000256" key="10">
    <source>
        <dbReference type="SAM" id="SignalP"/>
    </source>
</evidence>
<dbReference type="GO" id="GO:0032469">
    <property type="term" value="P:endoplasmic reticulum calcium ion homeostasis"/>
    <property type="evidence" value="ECO:0007669"/>
    <property type="project" value="InterPro"/>
</dbReference>
<feature type="chain" id="PRO_5040367282" description="PAT complex subunit CCDC47" evidence="10">
    <location>
        <begin position="21"/>
        <end position="449"/>
    </location>
</feature>
<keyword evidence="12" id="KW-1185">Reference proteome</keyword>
<feature type="compositionally biased region" description="Basic and acidic residues" evidence="8">
    <location>
        <begin position="401"/>
        <end position="426"/>
    </location>
</feature>
<keyword evidence="1 9" id="KW-0812">Transmembrane</keyword>
<accession>A0A9P1IFL5</accession>
<evidence type="ECO:0000256" key="8">
    <source>
        <dbReference type="SAM" id="MobiDB-lite"/>
    </source>
</evidence>
<dbReference type="GO" id="GO:0030867">
    <property type="term" value="C:rough endoplasmic reticulum membrane"/>
    <property type="evidence" value="ECO:0007669"/>
    <property type="project" value="UniProtKB-SubCell"/>
</dbReference>
<dbReference type="Proteomes" id="UP001152747">
    <property type="component" value="Unassembled WGS sequence"/>
</dbReference>
<name>A0A9P1IFL5_9PELO</name>
<keyword evidence="3 9" id="KW-0472">Membrane</keyword>
<keyword evidence="2 9" id="KW-1133">Transmembrane helix</keyword>
<feature type="region of interest" description="Disordered" evidence="8">
    <location>
        <begin position="391"/>
        <end position="426"/>
    </location>
</feature>
<comment type="caution">
    <text evidence="11">The sequence shown here is derived from an EMBL/GenBank/DDBJ whole genome shotgun (WGS) entry which is preliminary data.</text>
</comment>
<evidence type="ECO:0000256" key="6">
    <source>
        <dbReference type="ARBA" id="ARBA00034875"/>
    </source>
</evidence>
<evidence type="ECO:0000256" key="2">
    <source>
        <dbReference type="ARBA" id="ARBA00022989"/>
    </source>
</evidence>
<evidence type="ECO:0000256" key="9">
    <source>
        <dbReference type="SAM" id="Phobius"/>
    </source>
</evidence>
<feature type="signal peptide" evidence="10">
    <location>
        <begin position="1"/>
        <end position="20"/>
    </location>
</feature>
<keyword evidence="10" id="KW-0732">Signal</keyword>
<evidence type="ECO:0000313" key="11">
    <source>
        <dbReference type="EMBL" id="CAI5444374.1"/>
    </source>
</evidence>
<dbReference type="PANTHER" id="PTHR12883">
    <property type="entry name" value="ADIPOCYTE-SPECIFIC PROTEIN 4-RELATED"/>
    <property type="match status" value="1"/>
</dbReference>
<organism evidence="11 12">
    <name type="scientific">Caenorhabditis angaria</name>
    <dbReference type="NCBI Taxonomy" id="860376"/>
    <lineage>
        <taxon>Eukaryota</taxon>
        <taxon>Metazoa</taxon>
        <taxon>Ecdysozoa</taxon>
        <taxon>Nematoda</taxon>
        <taxon>Chromadorea</taxon>
        <taxon>Rhabditida</taxon>
        <taxon>Rhabditina</taxon>
        <taxon>Rhabditomorpha</taxon>
        <taxon>Rhabditoidea</taxon>
        <taxon>Rhabditidae</taxon>
        <taxon>Peloderinae</taxon>
        <taxon>Caenorhabditis</taxon>
    </lineage>
</organism>
<evidence type="ECO:0000256" key="7">
    <source>
        <dbReference type="ARBA" id="ARBA00034902"/>
    </source>
</evidence>